<evidence type="ECO:0000256" key="1">
    <source>
        <dbReference type="SAM" id="MobiDB-lite"/>
    </source>
</evidence>
<feature type="compositionally biased region" description="Acidic residues" evidence="1">
    <location>
        <begin position="97"/>
        <end position="106"/>
    </location>
</feature>
<sequence>MAPPPEIKKDKPRPWHAVQPPEGWEEHMFGLHDRRRSLMPSVSVSSQNSTAPILQEDQVKGTPMDEDAGEAEAEEVEVNILADKGSQCPDDGASQLPDDEVDDDGSESSLPPSLPPAEDSSSNAEDEFPPRHPGCHVEHKPKSKGKSRAMDVDNSDIASQDDREHTQNMKFKKTGNLSHAALDEICDFATEVKAKAEELGRRHGKSPCDILVTAGLSVKPSHTKLNKANLFHLWYWATQPKPDGADRNVVNNIIMVEYNQLMKDIPKDDTAARKEKLQAIYEWSESSSAVPANKSVKSIAVRVHNAKTQFSRLAEVWLTLEDIEIAGVVMCLRDGNGTEAGLLGTSASASSAVALELHCQMKEIPRDHNCQVFGSMMKEKLITALKDLHMTCGVEVGDPQKIIWQQLLEFIRRNSLVIINWPLGVPPLGPGFEYKKLKADALCQLVVPYLRRKLGSMYDGQSDDNDNEKNDCLDGVLEVEIKPWNEDVMGIRDAHPLKGEITLVKAPDGMVLCKVSDDPEWQKSREEEDPGMVAPHAQNGIPFPLHKQACVEVTDNNTVPCEASHSDCQMPLHDEGRDARSITGDRNDALHDPPACTSCKNT</sequence>
<feature type="compositionally biased region" description="Polar residues" evidence="1">
    <location>
        <begin position="40"/>
        <end position="52"/>
    </location>
</feature>
<gene>
    <name evidence="2" type="ORF">M404DRAFT_32701</name>
</gene>
<feature type="region of interest" description="Disordered" evidence="1">
    <location>
        <begin position="1"/>
        <end position="21"/>
    </location>
</feature>
<feature type="compositionally biased region" description="Acidic residues" evidence="1">
    <location>
        <begin position="64"/>
        <end position="77"/>
    </location>
</feature>
<name>A0A0C3N7F8_PISTI</name>
<dbReference type="EMBL" id="KN832036">
    <property type="protein sequence ID" value="KIN96979.1"/>
    <property type="molecule type" value="Genomic_DNA"/>
</dbReference>
<reference evidence="3" key="2">
    <citation type="submission" date="2015-01" db="EMBL/GenBank/DDBJ databases">
        <title>Evolutionary Origins and Diversification of the Mycorrhizal Mutualists.</title>
        <authorList>
            <consortium name="DOE Joint Genome Institute"/>
            <consortium name="Mycorrhizal Genomics Consortium"/>
            <person name="Kohler A."/>
            <person name="Kuo A."/>
            <person name="Nagy L.G."/>
            <person name="Floudas D."/>
            <person name="Copeland A."/>
            <person name="Barry K.W."/>
            <person name="Cichocki N."/>
            <person name="Veneault-Fourrey C."/>
            <person name="LaButti K."/>
            <person name="Lindquist E.A."/>
            <person name="Lipzen A."/>
            <person name="Lundell T."/>
            <person name="Morin E."/>
            <person name="Murat C."/>
            <person name="Riley R."/>
            <person name="Ohm R."/>
            <person name="Sun H."/>
            <person name="Tunlid A."/>
            <person name="Henrissat B."/>
            <person name="Grigoriev I.V."/>
            <person name="Hibbett D.S."/>
            <person name="Martin F."/>
        </authorList>
    </citation>
    <scope>NUCLEOTIDE SEQUENCE [LARGE SCALE GENOMIC DNA]</scope>
    <source>
        <strain evidence="3">Marx 270</strain>
    </source>
</reference>
<reference evidence="2 3" key="1">
    <citation type="submission" date="2014-04" db="EMBL/GenBank/DDBJ databases">
        <authorList>
            <consortium name="DOE Joint Genome Institute"/>
            <person name="Kuo A."/>
            <person name="Kohler A."/>
            <person name="Costa M.D."/>
            <person name="Nagy L.G."/>
            <person name="Floudas D."/>
            <person name="Copeland A."/>
            <person name="Barry K.W."/>
            <person name="Cichocki N."/>
            <person name="Veneault-Fourrey C."/>
            <person name="LaButti K."/>
            <person name="Lindquist E.A."/>
            <person name="Lipzen A."/>
            <person name="Lundell T."/>
            <person name="Morin E."/>
            <person name="Murat C."/>
            <person name="Sun H."/>
            <person name="Tunlid A."/>
            <person name="Henrissat B."/>
            <person name="Grigoriev I.V."/>
            <person name="Hibbett D.S."/>
            <person name="Martin F."/>
            <person name="Nordberg H.P."/>
            <person name="Cantor M.N."/>
            <person name="Hua S.X."/>
        </authorList>
    </citation>
    <scope>NUCLEOTIDE SEQUENCE [LARGE SCALE GENOMIC DNA]</scope>
    <source>
        <strain evidence="2 3">Marx 270</strain>
    </source>
</reference>
<dbReference type="HOGENOM" id="CLU_016973_1_1_1"/>
<dbReference type="AlphaFoldDB" id="A0A0C3N7F8"/>
<evidence type="ECO:0000313" key="2">
    <source>
        <dbReference type="EMBL" id="KIN96979.1"/>
    </source>
</evidence>
<feature type="compositionally biased region" description="Low complexity" evidence="1">
    <location>
        <begin position="107"/>
        <end position="122"/>
    </location>
</feature>
<protein>
    <submittedName>
        <fullName evidence="2">Uncharacterized protein</fullName>
    </submittedName>
</protein>
<accession>A0A0C3N7F8</accession>
<dbReference type="OrthoDB" id="2692910at2759"/>
<feature type="compositionally biased region" description="Basic and acidic residues" evidence="1">
    <location>
        <begin position="572"/>
        <end position="591"/>
    </location>
</feature>
<feature type="compositionally biased region" description="Basic and acidic residues" evidence="1">
    <location>
        <begin position="1"/>
        <end position="13"/>
    </location>
</feature>
<dbReference type="Proteomes" id="UP000054217">
    <property type="component" value="Unassembled WGS sequence"/>
</dbReference>
<proteinExistence type="predicted"/>
<feature type="region of interest" description="Disordered" evidence="1">
    <location>
        <begin position="38"/>
        <end position="166"/>
    </location>
</feature>
<evidence type="ECO:0000313" key="3">
    <source>
        <dbReference type="Proteomes" id="UP000054217"/>
    </source>
</evidence>
<organism evidence="2 3">
    <name type="scientific">Pisolithus tinctorius Marx 270</name>
    <dbReference type="NCBI Taxonomy" id="870435"/>
    <lineage>
        <taxon>Eukaryota</taxon>
        <taxon>Fungi</taxon>
        <taxon>Dikarya</taxon>
        <taxon>Basidiomycota</taxon>
        <taxon>Agaricomycotina</taxon>
        <taxon>Agaricomycetes</taxon>
        <taxon>Agaricomycetidae</taxon>
        <taxon>Boletales</taxon>
        <taxon>Sclerodermatineae</taxon>
        <taxon>Pisolithaceae</taxon>
        <taxon>Pisolithus</taxon>
    </lineage>
</organism>
<dbReference type="InParanoid" id="A0A0C3N7F8"/>
<feature type="region of interest" description="Disordered" evidence="1">
    <location>
        <begin position="569"/>
        <end position="602"/>
    </location>
</feature>
<keyword evidence="3" id="KW-1185">Reference proteome</keyword>